<keyword evidence="2" id="KW-1185">Reference proteome</keyword>
<dbReference type="Proteomes" id="UP001630127">
    <property type="component" value="Unassembled WGS sequence"/>
</dbReference>
<proteinExistence type="predicted"/>
<comment type="caution">
    <text evidence="1">The sequence shown here is derived from an EMBL/GenBank/DDBJ whole genome shotgun (WGS) entry which is preliminary data.</text>
</comment>
<protein>
    <submittedName>
        <fullName evidence="1">Uncharacterized protein</fullName>
    </submittedName>
</protein>
<organism evidence="1 2">
    <name type="scientific">Cinchona calisaya</name>
    <dbReference type="NCBI Taxonomy" id="153742"/>
    <lineage>
        <taxon>Eukaryota</taxon>
        <taxon>Viridiplantae</taxon>
        <taxon>Streptophyta</taxon>
        <taxon>Embryophyta</taxon>
        <taxon>Tracheophyta</taxon>
        <taxon>Spermatophyta</taxon>
        <taxon>Magnoliopsida</taxon>
        <taxon>eudicotyledons</taxon>
        <taxon>Gunneridae</taxon>
        <taxon>Pentapetalae</taxon>
        <taxon>asterids</taxon>
        <taxon>lamiids</taxon>
        <taxon>Gentianales</taxon>
        <taxon>Rubiaceae</taxon>
        <taxon>Cinchonoideae</taxon>
        <taxon>Cinchoneae</taxon>
        <taxon>Cinchona</taxon>
    </lineage>
</organism>
<gene>
    <name evidence="1" type="ORF">ACH5RR_011164</name>
</gene>
<evidence type="ECO:0000313" key="1">
    <source>
        <dbReference type="EMBL" id="KAL3526508.1"/>
    </source>
</evidence>
<dbReference type="AlphaFoldDB" id="A0ABD3A5M5"/>
<name>A0ABD3A5M5_9GENT</name>
<accession>A0ABD3A5M5</accession>
<evidence type="ECO:0000313" key="2">
    <source>
        <dbReference type="Proteomes" id="UP001630127"/>
    </source>
</evidence>
<dbReference type="EMBL" id="JBJUIK010000005">
    <property type="protein sequence ID" value="KAL3526508.1"/>
    <property type="molecule type" value="Genomic_DNA"/>
</dbReference>
<sequence>MEAEKMMVVKKKVFGGQGEMDDGDHESVGLSPRYHVVPAAGRNNINNRWSSNYTRNQSGVAVGKFYYLHSQILRIRDEDSHIGEDFNAQVLNFFVANKQELASLMLLSGQFLPASPLGEKPPIRAADIPVTEE</sequence>
<reference evidence="1 2" key="1">
    <citation type="submission" date="2024-11" db="EMBL/GenBank/DDBJ databases">
        <title>A near-complete genome assembly of Cinchona calisaya.</title>
        <authorList>
            <person name="Lian D.C."/>
            <person name="Zhao X.W."/>
            <person name="Wei L."/>
        </authorList>
    </citation>
    <scope>NUCLEOTIDE SEQUENCE [LARGE SCALE GENOMIC DNA]</scope>
    <source>
        <tissue evidence="1">Nenye</tissue>
    </source>
</reference>